<name>A0A0R3WUC9_HYDTA</name>
<dbReference type="EMBL" id="UYWX01004213">
    <property type="protein sequence ID" value="VDM24735.1"/>
    <property type="molecule type" value="Genomic_DNA"/>
</dbReference>
<reference evidence="3" key="1">
    <citation type="submission" date="2017-02" db="UniProtKB">
        <authorList>
            <consortium name="WormBaseParasite"/>
        </authorList>
    </citation>
    <scope>IDENTIFICATION</scope>
</reference>
<proteinExistence type="predicted"/>
<reference evidence="1 2" key="2">
    <citation type="submission" date="2018-11" db="EMBL/GenBank/DDBJ databases">
        <authorList>
            <consortium name="Pathogen Informatics"/>
        </authorList>
    </citation>
    <scope>NUCLEOTIDE SEQUENCE [LARGE SCALE GENOMIC DNA]</scope>
</reference>
<evidence type="ECO:0000313" key="2">
    <source>
        <dbReference type="Proteomes" id="UP000274429"/>
    </source>
</evidence>
<evidence type="ECO:0000313" key="1">
    <source>
        <dbReference type="EMBL" id="VDM24735.1"/>
    </source>
</evidence>
<evidence type="ECO:0000313" key="3">
    <source>
        <dbReference type="WBParaSite" id="TTAC_0000436901-mRNA-1"/>
    </source>
</evidence>
<dbReference type="OrthoDB" id="10263316at2759"/>
<protein>
    <submittedName>
        <fullName evidence="1 3">Uncharacterized protein</fullName>
    </submittedName>
</protein>
<dbReference type="Proteomes" id="UP000274429">
    <property type="component" value="Unassembled WGS sequence"/>
</dbReference>
<dbReference type="AlphaFoldDB" id="A0A0R3WUC9"/>
<dbReference type="Pfam" id="PF14646">
    <property type="entry name" value="MYCBPAP"/>
    <property type="match status" value="1"/>
</dbReference>
<keyword evidence="2" id="KW-1185">Reference proteome</keyword>
<gene>
    <name evidence="1" type="ORF">TTAC_LOCUS4354</name>
</gene>
<sequence>MQDASWAKCDGGQMSGASDGAPTCRIAFQSISLNKVEKSGIARGESKTLHISFQSGHEGVFSETWKFTTNPPLYCSASGITLHLFGIAFWPDSPFTGPSQAIAEARIKFTNDAVQALIALRSEAVVGAVEKPAWDRSLYTLRQEIIELHREGSIQTGDTNNFLHRLYKIVRGVAFASPVPTISAAEVQYRSCCSVVMDHLLKVFEMCSATRLQLGMSQLAFTPQLRRLTFFRPDKSSASMLTKHCSFN</sequence>
<organism evidence="3">
    <name type="scientific">Hydatigena taeniaeformis</name>
    <name type="common">Feline tapeworm</name>
    <name type="synonym">Taenia taeniaeformis</name>
    <dbReference type="NCBI Taxonomy" id="6205"/>
    <lineage>
        <taxon>Eukaryota</taxon>
        <taxon>Metazoa</taxon>
        <taxon>Spiralia</taxon>
        <taxon>Lophotrochozoa</taxon>
        <taxon>Platyhelminthes</taxon>
        <taxon>Cestoda</taxon>
        <taxon>Eucestoda</taxon>
        <taxon>Cyclophyllidea</taxon>
        <taxon>Taeniidae</taxon>
        <taxon>Hydatigera</taxon>
    </lineage>
</organism>
<dbReference type="WBParaSite" id="TTAC_0000436901-mRNA-1">
    <property type="protein sequence ID" value="TTAC_0000436901-mRNA-1"/>
    <property type="gene ID" value="TTAC_0000436901"/>
</dbReference>
<dbReference type="InterPro" id="IPR032707">
    <property type="entry name" value="MYCBPAP"/>
</dbReference>
<accession>A0A0R3WUC9</accession>